<feature type="compositionally biased region" description="Basic and acidic residues" evidence="1">
    <location>
        <begin position="138"/>
        <end position="156"/>
    </location>
</feature>
<feature type="region of interest" description="Disordered" evidence="1">
    <location>
        <begin position="86"/>
        <end position="156"/>
    </location>
</feature>
<dbReference type="Proteomes" id="UP000292003">
    <property type="component" value="Unassembled WGS sequence"/>
</dbReference>
<dbReference type="RefSeq" id="WP_130477103.1">
    <property type="nucleotide sequence ID" value="NZ_SFCC01000010.1"/>
</dbReference>
<feature type="compositionally biased region" description="Low complexity" evidence="1">
    <location>
        <begin position="100"/>
        <end position="115"/>
    </location>
</feature>
<protein>
    <submittedName>
        <fullName evidence="3">Uncharacterized protein</fullName>
    </submittedName>
</protein>
<feature type="transmembrane region" description="Helical" evidence="2">
    <location>
        <begin position="49"/>
        <end position="71"/>
    </location>
</feature>
<name>A0A4Q7J3E1_9PSEU</name>
<dbReference type="AlphaFoldDB" id="A0A4Q7J3E1"/>
<evidence type="ECO:0000256" key="1">
    <source>
        <dbReference type="SAM" id="MobiDB-lite"/>
    </source>
</evidence>
<proteinExistence type="predicted"/>
<organism evidence="3 4">
    <name type="scientific">Amycolatopsis suaedae</name>
    <dbReference type="NCBI Taxonomy" id="2510978"/>
    <lineage>
        <taxon>Bacteria</taxon>
        <taxon>Bacillati</taxon>
        <taxon>Actinomycetota</taxon>
        <taxon>Actinomycetes</taxon>
        <taxon>Pseudonocardiales</taxon>
        <taxon>Pseudonocardiaceae</taxon>
        <taxon>Amycolatopsis</taxon>
    </lineage>
</organism>
<evidence type="ECO:0000313" key="4">
    <source>
        <dbReference type="Proteomes" id="UP000292003"/>
    </source>
</evidence>
<accession>A0A4Q7J3E1</accession>
<dbReference type="EMBL" id="SFCC01000010">
    <property type="protein sequence ID" value="RZQ62011.1"/>
    <property type="molecule type" value="Genomic_DNA"/>
</dbReference>
<evidence type="ECO:0000256" key="2">
    <source>
        <dbReference type="SAM" id="Phobius"/>
    </source>
</evidence>
<keyword evidence="2" id="KW-1133">Transmembrane helix</keyword>
<keyword evidence="2" id="KW-0812">Transmembrane</keyword>
<keyword evidence="4" id="KW-1185">Reference proteome</keyword>
<reference evidence="3 4" key="1">
    <citation type="submission" date="2019-02" db="EMBL/GenBank/DDBJ databases">
        <title>Draft genome sequence of Amycolatopsis sp. 8-3EHSu isolated from roots of Suaeda maritima.</title>
        <authorList>
            <person name="Duangmal K."/>
            <person name="Chantavorakit T."/>
        </authorList>
    </citation>
    <scope>NUCLEOTIDE SEQUENCE [LARGE SCALE GENOMIC DNA]</scope>
    <source>
        <strain evidence="3 4">8-3EHSu</strain>
    </source>
</reference>
<sequence>MTRGRMLTGTPAAQDVLDRTGIIGASVPPQRAVAPVPAAPRPRGRGTRVTAVLCGAAALLAIGWVAGGWFAERTGDAVPTTVVAESAPEPVVRPEPAAPVAPAVAAPTTEAAPKPVRAEQPRKQQPQRKVTTAPKKKTQAEPRSDLPRREVERDPIAEHVRAWVEPFIESAMRYAR</sequence>
<gene>
    <name evidence="3" type="ORF">EWH70_20660</name>
</gene>
<comment type="caution">
    <text evidence="3">The sequence shown here is derived from an EMBL/GenBank/DDBJ whole genome shotgun (WGS) entry which is preliminary data.</text>
</comment>
<evidence type="ECO:0000313" key="3">
    <source>
        <dbReference type="EMBL" id="RZQ62011.1"/>
    </source>
</evidence>
<keyword evidence="2" id="KW-0472">Membrane</keyword>